<name>A0ABQ6LYT6_9GAMM</name>
<dbReference type="EMBL" id="BSYJ01000003">
    <property type="protein sequence ID" value="GMG87229.1"/>
    <property type="molecule type" value="Genomic_DNA"/>
</dbReference>
<dbReference type="Pfam" id="PF10118">
    <property type="entry name" value="Metal_hydrol"/>
    <property type="match status" value="1"/>
</dbReference>
<dbReference type="RefSeq" id="WP_285763865.1">
    <property type="nucleotide sequence ID" value="NZ_BSYJ01000003.1"/>
</dbReference>
<dbReference type="PIRSF" id="PIRSF007580">
    <property type="entry name" value="UCP07580"/>
    <property type="match status" value="1"/>
</dbReference>
<evidence type="ECO:0000313" key="1">
    <source>
        <dbReference type="EMBL" id="GMG87229.1"/>
    </source>
</evidence>
<keyword evidence="2" id="KW-1185">Reference proteome</keyword>
<protein>
    <submittedName>
        <fullName evidence="1">Metal-dependent hydrolase</fullName>
    </submittedName>
</protein>
<dbReference type="GO" id="GO:0016787">
    <property type="term" value="F:hydrolase activity"/>
    <property type="evidence" value="ECO:0007669"/>
    <property type="project" value="UniProtKB-KW"/>
</dbReference>
<evidence type="ECO:0000313" key="2">
    <source>
        <dbReference type="Proteomes" id="UP001224392"/>
    </source>
</evidence>
<dbReference type="InterPro" id="IPR016516">
    <property type="entry name" value="UCP07580"/>
</dbReference>
<accession>A0ABQ6LYT6</accession>
<comment type="caution">
    <text evidence="1">The sequence shown here is derived from an EMBL/GenBank/DDBJ whole genome shotgun (WGS) entry which is preliminary data.</text>
</comment>
<organism evidence="1 2">
    <name type="scientific">Biformimicrobium ophioploci</name>
    <dbReference type="NCBI Taxonomy" id="3036711"/>
    <lineage>
        <taxon>Bacteria</taxon>
        <taxon>Pseudomonadati</taxon>
        <taxon>Pseudomonadota</taxon>
        <taxon>Gammaproteobacteria</taxon>
        <taxon>Cellvibrionales</taxon>
        <taxon>Microbulbiferaceae</taxon>
        <taxon>Biformimicrobium</taxon>
    </lineage>
</organism>
<dbReference type="Proteomes" id="UP001224392">
    <property type="component" value="Unassembled WGS sequence"/>
</dbReference>
<sequence>MTDTAHLGSSLKVPARAMRFREEQDALEQWFSENPIVAAFFASMSSTFPAGERNFIKSARHYQDNLKGEKLKEQVRGFIHQEAHHGVAHDRINQQFAEMGIPMARFEQRLQSVLDDRLSKLPPEKILAMTVSMEHITAIMAHWILSAPQVLEDFPKSIREMFLWHAVEEIEHKAVAFDVFMQQCGDRKILRAMCRISVTIFVLRMIRYTTITLWRLRILPRWRHLKKAWKFFYGKHGLMPSVRKPYRDFYREDFHPWDVDDRTLIGDWTDRLGLSQA</sequence>
<gene>
    <name evidence="1" type="ORF">MNKW57_15500</name>
</gene>
<reference evidence="1 2" key="1">
    <citation type="submission" date="2023-04" db="EMBL/GenBank/DDBJ databases">
        <title>Marinobulbifer ophiurae gen. nov., sp. Nov., isolate from tissue of brittle star Ophioplocus japonicus.</title>
        <authorList>
            <person name="Kawano K."/>
            <person name="Sawayama S."/>
            <person name="Nakagawa S."/>
        </authorList>
    </citation>
    <scope>NUCLEOTIDE SEQUENCE [LARGE SCALE GENOMIC DNA]</scope>
    <source>
        <strain evidence="1 2">NKW57</strain>
    </source>
</reference>
<proteinExistence type="predicted"/>
<keyword evidence="1" id="KW-0378">Hydrolase</keyword>
<dbReference type="PANTHER" id="PTHR39456">
    <property type="entry name" value="METAL-DEPENDENT HYDROLASE"/>
    <property type="match status" value="1"/>
</dbReference>
<dbReference type="PANTHER" id="PTHR39456:SF1">
    <property type="entry name" value="METAL-DEPENDENT HYDROLASE"/>
    <property type="match status" value="1"/>
</dbReference>